<keyword evidence="8 10" id="KW-0413">Isomerase</keyword>
<evidence type="ECO:0000259" key="14">
    <source>
        <dbReference type="Pfam" id="PF01676"/>
    </source>
</evidence>
<dbReference type="EC" id="5.4.2.12" evidence="4 10"/>
<dbReference type="FunFam" id="3.40.720.10:FF:000001">
    <property type="entry name" value="2,3-bisphosphoglycerate-independent phosphoglycerate mutase"/>
    <property type="match status" value="1"/>
</dbReference>
<keyword evidence="7 10" id="KW-0464">Manganese</keyword>
<feature type="binding site" evidence="10 12">
    <location>
        <position position="124"/>
    </location>
    <ligand>
        <name>substrate</name>
    </ligand>
</feature>
<dbReference type="HAMAP" id="MF_01038">
    <property type="entry name" value="GpmI"/>
    <property type="match status" value="1"/>
</dbReference>
<comment type="pathway">
    <text evidence="2 10">Carbohydrate degradation; glycolysis; pyruvate from D-glyceraldehyde 3-phosphate: step 3/5.</text>
</comment>
<dbReference type="InterPro" id="IPR017850">
    <property type="entry name" value="Alkaline_phosphatase_core_sf"/>
</dbReference>
<dbReference type="InterPro" id="IPR036646">
    <property type="entry name" value="PGAM_B_sf"/>
</dbReference>
<evidence type="ECO:0000256" key="3">
    <source>
        <dbReference type="ARBA" id="ARBA00008819"/>
    </source>
</evidence>
<feature type="binding site" evidence="10 13">
    <location>
        <position position="14"/>
    </location>
    <ligand>
        <name>Mn(2+)</name>
        <dbReference type="ChEBI" id="CHEBI:29035"/>
        <label>2</label>
    </ligand>
</feature>
<dbReference type="InterPro" id="IPR006124">
    <property type="entry name" value="Metalloenzyme"/>
</dbReference>
<evidence type="ECO:0000313" key="16">
    <source>
        <dbReference type="EMBL" id="SHF39481.1"/>
    </source>
</evidence>
<dbReference type="CDD" id="cd16010">
    <property type="entry name" value="iPGM"/>
    <property type="match status" value="1"/>
</dbReference>
<dbReference type="OrthoDB" id="9800863at2"/>
<feature type="binding site" evidence="10 12">
    <location>
        <position position="192"/>
    </location>
    <ligand>
        <name>substrate</name>
    </ligand>
</feature>
<feature type="binding site" evidence="10 12">
    <location>
        <begin position="259"/>
        <end position="262"/>
    </location>
    <ligand>
        <name>substrate</name>
    </ligand>
</feature>
<dbReference type="GO" id="GO:0030145">
    <property type="term" value="F:manganese ion binding"/>
    <property type="evidence" value="ECO:0007669"/>
    <property type="project" value="UniProtKB-UniRule"/>
</dbReference>
<evidence type="ECO:0000313" key="17">
    <source>
        <dbReference type="Proteomes" id="UP000184041"/>
    </source>
</evidence>
<dbReference type="Gene3D" id="3.40.1450.10">
    <property type="entry name" value="BPG-independent phosphoglycerate mutase, domain B"/>
    <property type="match status" value="1"/>
</dbReference>
<comment type="similarity">
    <text evidence="3 10">Belongs to the BPG-independent phosphoglycerate mutase family.</text>
</comment>
<sequence length="506" mass="55943">MADPTSKALLIILDGYGIAEDPDVSAIERADTPYIDSLFRNHPHSTLIASGEKVGLPEGQFGNSEVGHLNIGAGRIVPQELTRVNISIEDGSFFENEVLTTAAEKARENGRIHLMGLFSDGGVHSHNNHLFALLRLAKKAGVPNTYVHAFTDGRDTDPHGGLHYVREFEKQAGEIGTGTIASIVGRYYAMDRDNRWERTKLAYDLLVNGQGEAFDTPEEALQASYDNDVTDEFVKPKLIDQSPDSRIQKNDVIIFYNIRGDRARQITRALTEPGFDKFEVDQNLDLHYATFTAYDDTFDVEVAYPPLALNNTLGEVVSRHNLNQLRIAETEKYPHVTYFFNGGEEEPFKGEQRVLIPSPKVATYDLQPEMSAPEVAEKLCTQLKTGKHHLAILNFANPDMVGHTGDMEAAIRAVETIDTQLQKVVETATEHGYKILIMADHGNADRMIDENGNPHTAHTAAPVPALILNEPEAKNMHDGILADVAPTLLKLMGLPQPEEMTGTPLF</sequence>
<comment type="cofactor">
    <cofactor evidence="10">
        <name>Mn(2+)</name>
        <dbReference type="ChEBI" id="CHEBI:29035"/>
    </cofactor>
    <text evidence="10">Binds 2 manganese ions per subunit.</text>
</comment>
<evidence type="ECO:0000256" key="6">
    <source>
        <dbReference type="ARBA" id="ARBA00023152"/>
    </source>
</evidence>
<keyword evidence="6 10" id="KW-0324">Glycolysis</keyword>
<comment type="catalytic activity">
    <reaction evidence="1 10">
        <text>(2R)-2-phosphoglycerate = (2R)-3-phosphoglycerate</text>
        <dbReference type="Rhea" id="RHEA:15901"/>
        <dbReference type="ChEBI" id="CHEBI:58272"/>
        <dbReference type="ChEBI" id="CHEBI:58289"/>
        <dbReference type="EC" id="5.4.2.12"/>
    </reaction>
</comment>
<feature type="binding site" evidence="10 12">
    <location>
        <begin position="154"/>
        <end position="155"/>
    </location>
    <ligand>
        <name>substrate</name>
    </ligand>
</feature>
<dbReference type="Proteomes" id="UP000184041">
    <property type="component" value="Unassembled WGS sequence"/>
</dbReference>
<feature type="active site" description="Phosphoserine intermediate" evidence="10 11">
    <location>
        <position position="64"/>
    </location>
</feature>
<dbReference type="RefSeq" id="WP_073062574.1">
    <property type="nucleotide sequence ID" value="NZ_FQUS01000008.1"/>
</dbReference>
<feature type="binding site" evidence="10 13">
    <location>
        <position position="441"/>
    </location>
    <ligand>
        <name>Mn(2+)</name>
        <dbReference type="ChEBI" id="CHEBI:29035"/>
        <label>2</label>
    </ligand>
</feature>
<reference evidence="16 17" key="1">
    <citation type="submission" date="2016-11" db="EMBL/GenBank/DDBJ databases">
        <authorList>
            <person name="Jaros S."/>
            <person name="Januszkiewicz K."/>
            <person name="Wedrychowicz H."/>
        </authorList>
    </citation>
    <scope>NUCLEOTIDE SEQUENCE [LARGE SCALE GENOMIC DNA]</scope>
    <source>
        <strain evidence="16 17">DSM 21986</strain>
    </source>
</reference>
<evidence type="ECO:0000256" key="4">
    <source>
        <dbReference type="ARBA" id="ARBA00012026"/>
    </source>
</evidence>
<dbReference type="GO" id="GO:0004619">
    <property type="term" value="F:phosphoglycerate mutase activity"/>
    <property type="evidence" value="ECO:0007669"/>
    <property type="project" value="UniProtKB-UniRule"/>
</dbReference>
<proteinExistence type="inferred from homology"/>
<feature type="binding site" evidence="10 12">
    <location>
        <position position="332"/>
    </location>
    <ligand>
        <name>substrate</name>
    </ligand>
</feature>
<evidence type="ECO:0000256" key="12">
    <source>
        <dbReference type="PIRSR" id="PIRSR001492-2"/>
    </source>
</evidence>
<feature type="binding site" evidence="10 13">
    <location>
        <position position="440"/>
    </location>
    <ligand>
        <name>Mn(2+)</name>
        <dbReference type="ChEBI" id="CHEBI:29035"/>
        <label>2</label>
    </ligand>
</feature>
<dbReference type="SUPFAM" id="SSF53649">
    <property type="entry name" value="Alkaline phosphatase-like"/>
    <property type="match status" value="1"/>
</dbReference>
<dbReference type="GO" id="GO:0006096">
    <property type="term" value="P:glycolytic process"/>
    <property type="evidence" value="ECO:0007669"/>
    <property type="project" value="UniProtKB-UniRule"/>
</dbReference>
<feature type="domain" description="BPG-independent PGAM N-terminal" evidence="15">
    <location>
        <begin position="84"/>
        <end position="296"/>
    </location>
</feature>
<dbReference type="AlphaFoldDB" id="A0A1M5BA95"/>
<evidence type="ECO:0000259" key="15">
    <source>
        <dbReference type="Pfam" id="PF06415"/>
    </source>
</evidence>
<evidence type="ECO:0000256" key="9">
    <source>
        <dbReference type="ARBA" id="ARBA00071648"/>
    </source>
</evidence>
<evidence type="ECO:0000256" key="11">
    <source>
        <dbReference type="PIRSR" id="PIRSR001492-1"/>
    </source>
</evidence>
<dbReference type="STRING" id="1194090.SAMN05443144_10858"/>
<feature type="domain" description="Metalloenzyme" evidence="14">
    <location>
        <begin position="7"/>
        <end position="495"/>
    </location>
</feature>
<evidence type="ECO:0000256" key="13">
    <source>
        <dbReference type="PIRSR" id="PIRSR001492-3"/>
    </source>
</evidence>
<evidence type="ECO:0000256" key="8">
    <source>
        <dbReference type="ARBA" id="ARBA00023235"/>
    </source>
</evidence>
<evidence type="ECO:0000256" key="1">
    <source>
        <dbReference type="ARBA" id="ARBA00000370"/>
    </source>
</evidence>
<dbReference type="UniPathway" id="UPA00109">
    <property type="reaction ID" value="UER00186"/>
</dbReference>
<dbReference type="InterPro" id="IPR005995">
    <property type="entry name" value="Pgm_bpd_ind"/>
</dbReference>
<evidence type="ECO:0000256" key="5">
    <source>
        <dbReference type="ARBA" id="ARBA00022723"/>
    </source>
</evidence>
<feature type="binding site" evidence="10 13">
    <location>
        <position position="64"/>
    </location>
    <ligand>
        <name>Mn(2+)</name>
        <dbReference type="ChEBI" id="CHEBI:29035"/>
        <label>2</label>
    </ligand>
</feature>
<feature type="binding site" evidence="10 13">
    <location>
        <position position="458"/>
    </location>
    <ligand>
        <name>Mn(2+)</name>
        <dbReference type="ChEBI" id="CHEBI:29035"/>
        <label>1</label>
    </ligand>
</feature>
<accession>A0A1M5BA95</accession>
<dbReference type="PANTHER" id="PTHR31637:SF0">
    <property type="entry name" value="2,3-BISPHOSPHOGLYCERATE-INDEPENDENT PHOSPHOGLYCERATE MUTASE"/>
    <property type="match status" value="1"/>
</dbReference>
<feature type="binding site" evidence="10 13">
    <location>
        <position position="399"/>
    </location>
    <ligand>
        <name>Mn(2+)</name>
        <dbReference type="ChEBI" id="CHEBI:29035"/>
        <label>1</label>
    </ligand>
</feature>
<evidence type="ECO:0000256" key="10">
    <source>
        <dbReference type="HAMAP-Rule" id="MF_01038"/>
    </source>
</evidence>
<keyword evidence="5 10" id="KW-0479">Metal-binding</keyword>
<dbReference type="NCBIfam" id="TIGR01307">
    <property type="entry name" value="pgm_bpd_ind"/>
    <property type="match status" value="1"/>
</dbReference>
<feature type="binding site" evidence="10 13">
    <location>
        <position position="403"/>
    </location>
    <ligand>
        <name>Mn(2+)</name>
        <dbReference type="ChEBI" id="CHEBI:29035"/>
        <label>1</label>
    </ligand>
</feature>
<feature type="binding site" evidence="10 12">
    <location>
        <position position="186"/>
    </location>
    <ligand>
        <name>substrate</name>
    </ligand>
</feature>
<comment type="function">
    <text evidence="10">Catalyzes the interconversion of 2-phosphoglycerate and 3-phosphoglycerate.</text>
</comment>
<dbReference type="GO" id="GO:0006007">
    <property type="term" value="P:glucose catabolic process"/>
    <property type="evidence" value="ECO:0007669"/>
    <property type="project" value="InterPro"/>
</dbReference>
<dbReference type="Pfam" id="PF01676">
    <property type="entry name" value="Metalloenzyme"/>
    <property type="match status" value="1"/>
</dbReference>
<name>A0A1M5BA95_9BACT</name>
<dbReference type="EMBL" id="FQUS01000008">
    <property type="protein sequence ID" value="SHF39481.1"/>
    <property type="molecule type" value="Genomic_DNA"/>
</dbReference>
<evidence type="ECO:0000256" key="7">
    <source>
        <dbReference type="ARBA" id="ARBA00023211"/>
    </source>
</evidence>
<comment type="subunit">
    <text evidence="10">Monomer.</text>
</comment>
<keyword evidence="17" id="KW-1185">Reference proteome</keyword>
<dbReference type="InterPro" id="IPR011258">
    <property type="entry name" value="BPG-indep_PGM_N"/>
</dbReference>
<evidence type="ECO:0000256" key="2">
    <source>
        <dbReference type="ARBA" id="ARBA00004798"/>
    </source>
</evidence>
<gene>
    <name evidence="10" type="primary">gpmI</name>
    <name evidence="16" type="ORF">SAMN05443144_10858</name>
</gene>
<protein>
    <recommendedName>
        <fullName evidence="9 10">2,3-bisphosphoglycerate-independent phosphoglycerate mutase</fullName>
        <shortName evidence="10">BPG-independent PGAM</shortName>
        <shortName evidence="10">Phosphoglyceromutase</shortName>
        <shortName evidence="10">iPGM</shortName>
        <ecNumber evidence="4 10">5.4.2.12</ecNumber>
    </recommendedName>
</protein>
<dbReference type="FunFam" id="3.40.1450.10:FF:000001">
    <property type="entry name" value="2,3-bisphosphoglycerate-independent phosphoglycerate mutase"/>
    <property type="match status" value="1"/>
</dbReference>
<dbReference type="GO" id="GO:0005829">
    <property type="term" value="C:cytosol"/>
    <property type="evidence" value="ECO:0007669"/>
    <property type="project" value="TreeGrafter"/>
</dbReference>
<dbReference type="Gene3D" id="3.40.720.10">
    <property type="entry name" value="Alkaline Phosphatase, subunit A"/>
    <property type="match status" value="1"/>
</dbReference>
<dbReference type="PANTHER" id="PTHR31637">
    <property type="entry name" value="2,3-BISPHOSPHOGLYCERATE-INDEPENDENT PHOSPHOGLYCERATE MUTASE"/>
    <property type="match status" value="1"/>
</dbReference>
<dbReference type="SUPFAM" id="SSF64158">
    <property type="entry name" value="2,3-Bisphosphoglycerate-independent phosphoglycerate mutase, substrate-binding domain"/>
    <property type="match status" value="1"/>
</dbReference>
<dbReference type="Pfam" id="PF06415">
    <property type="entry name" value="iPGM_N"/>
    <property type="match status" value="1"/>
</dbReference>
<organism evidence="16 17">
    <name type="scientific">Fodinibius roseus</name>
    <dbReference type="NCBI Taxonomy" id="1194090"/>
    <lineage>
        <taxon>Bacteria</taxon>
        <taxon>Pseudomonadati</taxon>
        <taxon>Balneolota</taxon>
        <taxon>Balneolia</taxon>
        <taxon>Balneolales</taxon>
        <taxon>Balneolaceae</taxon>
        <taxon>Fodinibius</taxon>
    </lineage>
</organism>
<dbReference type="PIRSF" id="PIRSF001492">
    <property type="entry name" value="IPGAM"/>
    <property type="match status" value="1"/>
</dbReference>